<evidence type="ECO:0000313" key="1">
    <source>
        <dbReference type="EMBL" id="MBP2350038.1"/>
    </source>
</evidence>
<reference evidence="1 2" key="1">
    <citation type="submission" date="2021-03" db="EMBL/GenBank/DDBJ databases">
        <title>Sequencing the genomes of 1000 actinobacteria strains.</title>
        <authorList>
            <person name="Klenk H.-P."/>
        </authorList>
    </citation>
    <scope>NUCLEOTIDE SEQUENCE [LARGE SCALE GENOMIC DNA]</scope>
    <source>
        <strain evidence="1 2">DSM 18824</strain>
    </source>
</reference>
<proteinExistence type="predicted"/>
<keyword evidence="2" id="KW-1185">Reference proteome</keyword>
<organism evidence="1 2">
    <name type="scientific">Kribbella aluminosa</name>
    <dbReference type="NCBI Taxonomy" id="416017"/>
    <lineage>
        <taxon>Bacteria</taxon>
        <taxon>Bacillati</taxon>
        <taxon>Actinomycetota</taxon>
        <taxon>Actinomycetes</taxon>
        <taxon>Propionibacteriales</taxon>
        <taxon>Kribbellaceae</taxon>
        <taxon>Kribbella</taxon>
    </lineage>
</organism>
<dbReference type="Proteomes" id="UP000755585">
    <property type="component" value="Unassembled WGS sequence"/>
</dbReference>
<sequence length="157" mass="16707">MTAHGRGVASHARSRLLADLAEVTGLFHAFREALSGLRQRAVRGMIRVRVLVDLAVMLSDGGEAISDLAVLRDQPDLFGPVASTAKPCRGLGQHRRDRLGSVAPSACGGSGALQPSAPLIRRSLHVLRDGVVEVRLSQQYCPAMAVVPLPPGRTAYR</sequence>
<protein>
    <submittedName>
        <fullName evidence="1">Uncharacterized protein</fullName>
    </submittedName>
</protein>
<accession>A0ABS4UEG7</accession>
<dbReference type="EMBL" id="JAGINT010000001">
    <property type="protein sequence ID" value="MBP2350038.1"/>
    <property type="molecule type" value="Genomic_DNA"/>
</dbReference>
<name>A0ABS4UEG7_9ACTN</name>
<comment type="caution">
    <text evidence="1">The sequence shown here is derived from an EMBL/GenBank/DDBJ whole genome shotgun (WGS) entry which is preliminary data.</text>
</comment>
<evidence type="ECO:0000313" key="2">
    <source>
        <dbReference type="Proteomes" id="UP000755585"/>
    </source>
</evidence>
<gene>
    <name evidence="1" type="ORF">JOF29_001121</name>
</gene>